<evidence type="ECO:0000313" key="3">
    <source>
        <dbReference type="EMBL" id="WPA95423.1"/>
    </source>
</evidence>
<dbReference type="Pfam" id="PF00291">
    <property type="entry name" value="PALP"/>
    <property type="match status" value="2"/>
</dbReference>
<dbReference type="EMBL" id="CP134184">
    <property type="protein sequence ID" value="WPA95423.1"/>
    <property type="molecule type" value="Genomic_DNA"/>
</dbReference>
<dbReference type="InterPro" id="IPR036052">
    <property type="entry name" value="TrpB-like_PALP_sf"/>
</dbReference>
<proteinExistence type="predicted"/>
<keyword evidence="5" id="KW-1185">Reference proteome</keyword>
<evidence type="ECO:0000313" key="5">
    <source>
        <dbReference type="Proteomes" id="UP001302367"/>
    </source>
</evidence>
<dbReference type="PANTHER" id="PTHR10314">
    <property type="entry name" value="CYSTATHIONINE BETA-SYNTHASE"/>
    <property type="match status" value="1"/>
</dbReference>
<evidence type="ECO:0000259" key="1">
    <source>
        <dbReference type="Pfam" id="PF00291"/>
    </source>
</evidence>
<dbReference type="OrthoDB" id="10259545at2759"/>
<gene>
    <name evidence="2" type="ORF">CB0940_00022</name>
    <name evidence="3" type="ORF">RHO25_000022</name>
</gene>
<dbReference type="InterPro" id="IPR001926">
    <property type="entry name" value="TrpB-like_PALP"/>
</dbReference>
<reference evidence="2 4" key="1">
    <citation type="submission" date="2015-10" db="EMBL/GenBank/DDBJ databases">
        <title>The cercosporin biosynthetic gene cluster was horizontally transferred to several fungal lineages and shown to be expanded in Cercospora beticola based on microsynteny with recipient genomes.</title>
        <authorList>
            <person name="De Jonge R."/>
            <person name="Ebert M.K."/>
            <person name="Suttle J.C."/>
            <person name="Jurick Ii W.M."/>
            <person name="Secor G.A."/>
            <person name="Thomma B.P."/>
            <person name="Van De Peer Y."/>
            <person name="Bolton M.D."/>
        </authorList>
    </citation>
    <scope>NUCLEOTIDE SEQUENCE [LARGE SCALE GENOMIC DNA]</scope>
    <source>
        <strain evidence="2 4">09-40</strain>
    </source>
</reference>
<organism evidence="2 4">
    <name type="scientific">Cercospora beticola</name>
    <name type="common">Sugarbeet leaf spot fungus</name>
    <dbReference type="NCBI Taxonomy" id="122368"/>
    <lineage>
        <taxon>Eukaryota</taxon>
        <taxon>Fungi</taxon>
        <taxon>Dikarya</taxon>
        <taxon>Ascomycota</taxon>
        <taxon>Pezizomycotina</taxon>
        <taxon>Dothideomycetes</taxon>
        <taxon>Dothideomycetidae</taxon>
        <taxon>Mycosphaerellales</taxon>
        <taxon>Mycosphaerellaceae</taxon>
        <taxon>Cercospora</taxon>
    </lineage>
</organism>
<dbReference type="SUPFAM" id="SSF53686">
    <property type="entry name" value="Tryptophan synthase beta subunit-like PLP-dependent enzymes"/>
    <property type="match status" value="1"/>
</dbReference>
<dbReference type="AlphaFoldDB" id="A0A2G5IAW2"/>
<protein>
    <submittedName>
        <fullName evidence="2">Cysteine synthase</fullName>
    </submittedName>
</protein>
<reference evidence="3 5" key="2">
    <citation type="submission" date="2023-09" db="EMBL/GenBank/DDBJ databases">
        <title>Complete-Gapless Cercospora beticola genome.</title>
        <authorList>
            <person name="Wyatt N.A."/>
            <person name="Spanner R.E."/>
            <person name="Bolton M.D."/>
        </authorList>
    </citation>
    <scope>NUCLEOTIDE SEQUENCE [LARGE SCALE GENOMIC DNA]</scope>
    <source>
        <strain evidence="3">Cb09-40</strain>
    </source>
</reference>
<dbReference type="Proteomes" id="UP000230605">
    <property type="component" value="Chromosome 1"/>
</dbReference>
<evidence type="ECO:0000313" key="4">
    <source>
        <dbReference type="Proteomes" id="UP000230605"/>
    </source>
</evidence>
<dbReference type="InterPro" id="IPR050214">
    <property type="entry name" value="Cys_Synth/Cystath_Beta-Synth"/>
</dbReference>
<accession>A0A2G5IAW2</accession>
<dbReference type="Gene3D" id="3.40.50.1100">
    <property type="match status" value="2"/>
</dbReference>
<dbReference type="CDD" id="cd01561">
    <property type="entry name" value="CBS_like"/>
    <property type="match status" value="1"/>
</dbReference>
<dbReference type="EMBL" id="LKMD01000100">
    <property type="protein sequence ID" value="PIB01911.1"/>
    <property type="molecule type" value="Genomic_DNA"/>
</dbReference>
<feature type="domain" description="Tryptophan synthase beta chain-like PALP" evidence="1">
    <location>
        <begin position="12"/>
        <end position="138"/>
    </location>
</feature>
<evidence type="ECO:0000313" key="2">
    <source>
        <dbReference type="EMBL" id="PIB01911.1"/>
    </source>
</evidence>
<feature type="domain" description="Tryptophan synthase beta chain-like PALP" evidence="1">
    <location>
        <begin position="146"/>
        <end position="262"/>
    </location>
</feature>
<name>A0A2G5IAW2_CERBT</name>
<sequence>MAKPMPPTGSVLDTIGNTPVVQLSHITPPTSAKVYLKLEGYNPTGSYKDRMPRAMIEEVEQRGVLKPGMSVVEVTGGSTGSALAFVCAIKGYNFEVISSPIFAEEKLKTMRAFGANLHLVESASGGHDANLFPEMRKLAAKLNERIGSAGMLKGVARVLKHSFGNARIVALEPTYSPILTKGYTGHHNIDGIGSGAIPPHLDPKMYDEARAYDEKDAREMCRRLAREEGLLVGTSTGLNVLAALKLAEELGPGKVVVTVGCDTGLKYLSGDLFVEKTAVNGD</sequence>
<dbReference type="Proteomes" id="UP001302367">
    <property type="component" value="Chromosome 1"/>
</dbReference>